<proteinExistence type="predicted"/>
<name>A0A6A6I787_9PLEO</name>
<gene>
    <name evidence="1" type="ORF">BU26DRAFT_411534</name>
</gene>
<dbReference type="OrthoDB" id="409136at2759"/>
<dbReference type="AlphaFoldDB" id="A0A6A6I787"/>
<organism evidence="1 2">
    <name type="scientific">Trematosphaeria pertusa</name>
    <dbReference type="NCBI Taxonomy" id="390896"/>
    <lineage>
        <taxon>Eukaryota</taxon>
        <taxon>Fungi</taxon>
        <taxon>Dikarya</taxon>
        <taxon>Ascomycota</taxon>
        <taxon>Pezizomycotina</taxon>
        <taxon>Dothideomycetes</taxon>
        <taxon>Pleosporomycetidae</taxon>
        <taxon>Pleosporales</taxon>
        <taxon>Massarineae</taxon>
        <taxon>Trematosphaeriaceae</taxon>
        <taxon>Trematosphaeria</taxon>
    </lineage>
</organism>
<keyword evidence="2" id="KW-1185">Reference proteome</keyword>
<feature type="non-terminal residue" evidence="1">
    <location>
        <position position="1"/>
    </location>
</feature>
<dbReference type="EMBL" id="ML987199">
    <property type="protein sequence ID" value="KAF2245812.1"/>
    <property type="molecule type" value="Genomic_DNA"/>
</dbReference>
<reference evidence="1" key="1">
    <citation type="journal article" date="2020" name="Stud. Mycol.">
        <title>101 Dothideomycetes genomes: a test case for predicting lifestyles and emergence of pathogens.</title>
        <authorList>
            <person name="Haridas S."/>
            <person name="Albert R."/>
            <person name="Binder M."/>
            <person name="Bloem J."/>
            <person name="Labutti K."/>
            <person name="Salamov A."/>
            <person name="Andreopoulos B."/>
            <person name="Baker S."/>
            <person name="Barry K."/>
            <person name="Bills G."/>
            <person name="Bluhm B."/>
            <person name="Cannon C."/>
            <person name="Castanera R."/>
            <person name="Culley D."/>
            <person name="Daum C."/>
            <person name="Ezra D."/>
            <person name="Gonzalez J."/>
            <person name="Henrissat B."/>
            <person name="Kuo A."/>
            <person name="Liang C."/>
            <person name="Lipzen A."/>
            <person name="Lutzoni F."/>
            <person name="Magnuson J."/>
            <person name="Mondo S."/>
            <person name="Nolan M."/>
            <person name="Ohm R."/>
            <person name="Pangilinan J."/>
            <person name="Park H.-J."/>
            <person name="Ramirez L."/>
            <person name="Alfaro M."/>
            <person name="Sun H."/>
            <person name="Tritt A."/>
            <person name="Yoshinaga Y."/>
            <person name="Zwiers L.-H."/>
            <person name="Turgeon B."/>
            <person name="Goodwin S."/>
            <person name="Spatafora J."/>
            <person name="Crous P."/>
            <person name="Grigoriev I."/>
        </authorList>
    </citation>
    <scope>NUCLEOTIDE SEQUENCE</scope>
    <source>
        <strain evidence="1">CBS 122368</strain>
    </source>
</reference>
<accession>A0A6A6I787</accession>
<evidence type="ECO:0000313" key="1">
    <source>
        <dbReference type="EMBL" id="KAF2245812.1"/>
    </source>
</evidence>
<dbReference type="RefSeq" id="XP_033680816.1">
    <property type="nucleotide sequence ID" value="XM_033822947.1"/>
</dbReference>
<sequence>TTVYTYTASGGKLFGKLCGTPSYTRLHNCTSFQKVYTVRFNGTLANGDCGSAILDAATGETYGHLVLGCRTTGTAYVLAAHQAVE</sequence>
<dbReference type="GeneID" id="54576277"/>
<protein>
    <submittedName>
        <fullName evidence="1">Uncharacterized protein</fullName>
    </submittedName>
</protein>
<dbReference type="Proteomes" id="UP000800094">
    <property type="component" value="Unassembled WGS sequence"/>
</dbReference>
<feature type="non-terminal residue" evidence="1">
    <location>
        <position position="85"/>
    </location>
</feature>
<evidence type="ECO:0000313" key="2">
    <source>
        <dbReference type="Proteomes" id="UP000800094"/>
    </source>
</evidence>